<sequence>MYTLLLTLTASIPEIRLKYKLLLLVGTLDLKADVRLEMGNSIPSAIEQSSRGRKYRTDIGLDFGLDWGKGQVKAEPRRST</sequence>
<dbReference type="AlphaFoldDB" id="A0AA88I1R1"/>
<comment type="caution">
    <text evidence="1">The sequence shown here is derived from an EMBL/GenBank/DDBJ whole genome shotgun (WGS) entry which is preliminary data.</text>
</comment>
<proteinExistence type="predicted"/>
<accession>A0AA88I1R1</accession>
<name>A0AA88I1R1_ARTSF</name>
<evidence type="ECO:0000313" key="2">
    <source>
        <dbReference type="Proteomes" id="UP001187531"/>
    </source>
</evidence>
<evidence type="ECO:0000313" key="1">
    <source>
        <dbReference type="EMBL" id="KAK2719809.1"/>
    </source>
</evidence>
<dbReference type="Proteomes" id="UP001187531">
    <property type="component" value="Unassembled WGS sequence"/>
</dbReference>
<organism evidence="1 2">
    <name type="scientific">Artemia franciscana</name>
    <name type="common">Brine shrimp</name>
    <name type="synonym">Artemia sanfranciscana</name>
    <dbReference type="NCBI Taxonomy" id="6661"/>
    <lineage>
        <taxon>Eukaryota</taxon>
        <taxon>Metazoa</taxon>
        <taxon>Ecdysozoa</taxon>
        <taxon>Arthropoda</taxon>
        <taxon>Crustacea</taxon>
        <taxon>Branchiopoda</taxon>
        <taxon>Anostraca</taxon>
        <taxon>Artemiidae</taxon>
        <taxon>Artemia</taxon>
    </lineage>
</organism>
<dbReference type="EMBL" id="JAVRJZ010000008">
    <property type="protein sequence ID" value="KAK2719809.1"/>
    <property type="molecule type" value="Genomic_DNA"/>
</dbReference>
<protein>
    <submittedName>
        <fullName evidence="1">Uncharacterized protein</fullName>
    </submittedName>
</protein>
<keyword evidence="2" id="KW-1185">Reference proteome</keyword>
<reference evidence="1" key="1">
    <citation type="submission" date="2023-07" db="EMBL/GenBank/DDBJ databases">
        <title>Chromosome-level genome assembly of Artemia franciscana.</title>
        <authorList>
            <person name="Jo E."/>
        </authorList>
    </citation>
    <scope>NUCLEOTIDE SEQUENCE</scope>
    <source>
        <tissue evidence="1">Whole body</tissue>
    </source>
</reference>
<gene>
    <name evidence="1" type="ORF">QYM36_005324</name>
</gene>